<organism evidence="2">
    <name type="scientific">Solanum chacoense</name>
    <name type="common">Chaco potato</name>
    <dbReference type="NCBI Taxonomy" id="4108"/>
    <lineage>
        <taxon>Eukaryota</taxon>
        <taxon>Viridiplantae</taxon>
        <taxon>Streptophyta</taxon>
        <taxon>Embryophyta</taxon>
        <taxon>Tracheophyta</taxon>
        <taxon>Spermatophyta</taxon>
        <taxon>Magnoliopsida</taxon>
        <taxon>eudicotyledons</taxon>
        <taxon>Gunneridae</taxon>
        <taxon>Pentapetalae</taxon>
        <taxon>asterids</taxon>
        <taxon>lamiids</taxon>
        <taxon>Solanales</taxon>
        <taxon>Solanaceae</taxon>
        <taxon>Solanoideae</taxon>
        <taxon>Solaneae</taxon>
        <taxon>Solanum</taxon>
    </lineage>
</organism>
<keyword evidence="1" id="KW-0812">Transmembrane</keyword>
<reference evidence="2" key="1">
    <citation type="submission" date="2015-12" db="EMBL/GenBank/DDBJ databases">
        <title>Gene expression during late stages of embryo sac development: a critical building block for successful pollen-pistil interactions.</title>
        <authorList>
            <person name="Liu Y."/>
            <person name="Joly V."/>
            <person name="Sabar M."/>
            <person name="Matton D.P."/>
        </authorList>
    </citation>
    <scope>NUCLEOTIDE SEQUENCE</scope>
</reference>
<evidence type="ECO:0000313" key="2">
    <source>
        <dbReference type="EMBL" id="JAP32869.1"/>
    </source>
</evidence>
<keyword evidence="1" id="KW-1133">Transmembrane helix</keyword>
<dbReference type="EMBL" id="GEDG01005591">
    <property type="protein sequence ID" value="JAP32869.1"/>
    <property type="molecule type" value="Transcribed_RNA"/>
</dbReference>
<keyword evidence="1" id="KW-0472">Membrane</keyword>
<proteinExistence type="predicted"/>
<protein>
    <submittedName>
        <fullName evidence="2">Putative ovule protein</fullName>
    </submittedName>
</protein>
<accession>A0A0V0IJT7</accession>
<sequence length="62" mass="7561">MSKSLFTSIIYFFCIVLNIIFLLYIMYFINFDFLNIEIRFLPQSLFFERSHALFLIILPPSW</sequence>
<name>A0A0V0IJT7_SOLCH</name>
<evidence type="ECO:0000256" key="1">
    <source>
        <dbReference type="SAM" id="Phobius"/>
    </source>
</evidence>
<dbReference type="AlphaFoldDB" id="A0A0V0IJT7"/>
<feature type="transmembrane region" description="Helical" evidence="1">
    <location>
        <begin position="6"/>
        <end position="29"/>
    </location>
</feature>